<dbReference type="InterPro" id="IPR013785">
    <property type="entry name" value="Aldolase_TIM"/>
</dbReference>
<evidence type="ECO:0000256" key="8">
    <source>
        <dbReference type="ARBA" id="ARBA00023014"/>
    </source>
</evidence>
<dbReference type="Proteomes" id="UP001437460">
    <property type="component" value="Unassembled WGS sequence"/>
</dbReference>
<feature type="domain" description="4Fe-4S ferredoxin-type" evidence="10">
    <location>
        <begin position="52"/>
        <end position="81"/>
    </location>
</feature>
<gene>
    <name evidence="12" type="ORF">WMO41_13690</name>
</gene>
<evidence type="ECO:0000256" key="3">
    <source>
        <dbReference type="ARBA" id="ARBA00022485"/>
    </source>
</evidence>
<dbReference type="PROSITE" id="PS51379">
    <property type="entry name" value="4FE4S_FER_2"/>
    <property type="match status" value="2"/>
</dbReference>
<dbReference type="InterPro" id="IPR007197">
    <property type="entry name" value="rSAM"/>
</dbReference>
<keyword evidence="13" id="KW-1185">Reference proteome</keyword>
<evidence type="ECO:0000256" key="6">
    <source>
        <dbReference type="ARBA" id="ARBA00023002"/>
    </source>
</evidence>
<keyword evidence="3" id="KW-0004">4Fe-4S</keyword>
<name>A0ABV1HPF3_9FIRM</name>
<dbReference type="Pfam" id="PF00037">
    <property type="entry name" value="Fer4"/>
    <property type="match status" value="1"/>
</dbReference>
<evidence type="ECO:0000256" key="5">
    <source>
        <dbReference type="ARBA" id="ARBA00022723"/>
    </source>
</evidence>
<dbReference type="SUPFAM" id="SSF54862">
    <property type="entry name" value="4Fe-4S ferredoxins"/>
    <property type="match status" value="1"/>
</dbReference>
<evidence type="ECO:0000313" key="13">
    <source>
        <dbReference type="Proteomes" id="UP001437460"/>
    </source>
</evidence>
<evidence type="ECO:0000256" key="1">
    <source>
        <dbReference type="ARBA" id="ARBA00001966"/>
    </source>
</evidence>
<keyword evidence="8" id="KW-0411">Iron-sulfur</keyword>
<keyword evidence="6 12" id="KW-0560">Oxidoreductase</keyword>
<keyword evidence="5" id="KW-0479">Metal-binding</keyword>
<dbReference type="GO" id="GO:0016491">
    <property type="term" value="F:oxidoreductase activity"/>
    <property type="evidence" value="ECO:0007669"/>
    <property type="project" value="UniProtKB-KW"/>
</dbReference>
<dbReference type="InterPro" id="IPR040074">
    <property type="entry name" value="BssD/PflA/YjjW"/>
</dbReference>
<organism evidence="12 13">
    <name type="scientific">Ventrimonas faecis</name>
    <dbReference type="NCBI Taxonomy" id="3133170"/>
    <lineage>
        <taxon>Bacteria</taxon>
        <taxon>Bacillati</taxon>
        <taxon>Bacillota</taxon>
        <taxon>Clostridia</taxon>
        <taxon>Lachnospirales</taxon>
        <taxon>Lachnospiraceae</taxon>
        <taxon>Ventrimonas</taxon>
    </lineage>
</organism>
<accession>A0ABV1HPF3</accession>
<dbReference type="NCBIfam" id="TIGR02494">
    <property type="entry name" value="PFLE_PFLC"/>
    <property type="match status" value="1"/>
</dbReference>
<comment type="cofactor">
    <cofactor evidence="1">
        <name>[4Fe-4S] cluster</name>
        <dbReference type="ChEBI" id="CHEBI:49883"/>
    </cofactor>
</comment>
<dbReference type="InterPro" id="IPR001989">
    <property type="entry name" value="Radical_activat_CS"/>
</dbReference>
<dbReference type="SFLD" id="SFLDS00029">
    <property type="entry name" value="Radical_SAM"/>
    <property type="match status" value="1"/>
</dbReference>
<dbReference type="InterPro" id="IPR017896">
    <property type="entry name" value="4Fe4S_Fe-S-bd"/>
</dbReference>
<dbReference type="PIRSF" id="PIRSF000371">
    <property type="entry name" value="PFL_act_enz"/>
    <property type="match status" value="1"/>
</dbReference>
<dbReference type="Gene3D" id="3.30.70.20">
    <property type="match status" value="1"/>
</dbReference>
<evidence type="ECO:0000259" key="10">
    <source>
        <dbReference type="PROSITE" id="PS51379"/>
    </source>
</evidence>
<reference evidence="12 13" key="1">
    <citation type="submission" date="2024-03" db="EMBL/GenBank/DDBJ databases">
        <title>Human intestinal bacterial collection.</title>
        <authorList>
            <person name="Pauvert C."/>
            <person name="Hitch T.C.A."/>
            <person name="Clavel T."/>
        </authorList>
    </citation>
    <scope>NUCLEOTIDE SEQUENCE [LARGE SCALE GENOMIC DNA]</scope>
    <source>
        <strain evidence="12 13">CLA-AP-H27</strain>
    </source>
</reference>
<dbReference type="InterPro" id="IPR034457">
    <property type="entry name" value="Organic_radical-activating"/>
</dbReference>
<dbReference type="Pfam" id="PF04055">
    <property type="entry name" value="Radical_SAM"/>
    <property type="match status" value="1"/>
</dbReference>
<dbReference type="InterPro" id="IPR012839">
    <property type="entry name" value="Organic_radical_activase"/>
</dbReference>
<comment type="similarity">
    <text evidence="2">Belongs to the organic radical-activating enzymes family.</text>
</comment>
<dbReference type="EMBL" id="JBBMFJ010000034">
    <property type="protein sequence ID" value="MEQ2564201.1"/>
    <property type="molecule type" value="Genomic_DNA"/>
</dbReference>
<dbReference type="PANTHER" id="PTHR30352:SF4">
    <property type="entry name" value="PYRUVATE FORMATE-LYASE 2-ACTIVATING ENZYME"/>
    <property type="match status" value="1"/>
</dbReference>
<protein>
    <submittedName>
        <fullName evidence="12">Glycyl-radical enzyme activating protein</fullName>
        <ecNumber evidence="12">1.97.1.-</ecNumber>
    </submittedName>
</protein>
<dbReference type="SFLD" id="SFLDG01066">
    <property type="entry name" value="organic_radical-activating_enz"/>
    <property type="match status" value="1"/>
</dbReference>
<feature type="domain" description="4Fe-4S ferredoxin-type" evidence="10">
    <location>
        <begin position="83"/>
        <end position="110"/>
    </location>
</feature>
<dbReference type="PANTHER" id="PTHR30352">
    <property type="entry name" value="PYRUVATE FORMATE-LYASE-ACTIVATING ENZYME"/>
    <property type="match status" value="1"/>
</dbReference>
<evidence type="ECO:0000256" key="7">
    <source>
        <dbReference type="ARBA" id="ARBA00023004"/>
    </source>
</evidence>
<dbReference type="SFLD" id="SFLDG01118">
    <property type="entry name" value="activating_enzymes__group_2"/>
    <property type="match status" value="1"/>
</dbReference>
<dbReference type="PROSITE" id="PS51918">
    <property type="entry name" value="RADICAL_SAM"/>
    <property type="match status" value="1"/>
</dbReference>
<keyword evidence="7" id="KW-0408">Iron</keyword>
<keyword evidence="4" id="KW-0949">S-adenosyl-L-methionine</keyword>
<dbReference type="InterPro" id="IPR058240">
    <property type="entry name" value="rSAM_sf"/>
</dbReference>
<evidence type="ECO:0000313" key="12">
    <source>
        <dbReference type="EMBL" id="MEQ2564201.1"/>
    </source>
</evidence>
<dbReference type="RefSeq" id="WP_349230243.1">
    <property type="nucleotide sequence ID" value="NZ_JBBMFJ010000034.1"/>
</dbReference>
<evidence type="ECO:0000256" key="2">
    <source>
        <dbReference type="ARBA" id="ARBA00009777"/>
    </source>
</evidence>
<comment type="catalytic activity">
    <reaction evidence="9">
        <text>glycyl-[protein] + reduced [flavodoxin] + S-adenosyl-L-methionine = glycin-2-yl radical-[protein] + semiquinone [flavodoxin] + 5'-deoxyadenosine + L-methionine + H(+)</text>
        <dbReference type="Rhea" id="RHEA:61976"/>
        <dbReference type="Rhea" id="RHEA-COMP:10622"/>
        <dbReference type="Rhea" id="RHEA-COMP:14480"/>
        <dbReference type="Rhea" id="RHEA-COMP:15993"/>
        <dbReference type="Rhea" id="RHEA-COMP:15994"/>
        <dbReference type="ChEBI" id="CHEBI:15378"/>
        <dbReference type="ChEBI" id="CHEBI:17319"/>
        <dbReference type="ChEBI" id="CHEBI:29947"/>
        <dbReference type="ChEBI" id="CHEBI:32722"/>
        <dbReference type="ChEBI" id="CHEBI:57618"/>
        <dbReference type="ChEBI" id="CHEBI:57844"/>
        <dbReference type="ChEBI" id="CHEBI:59789"/>
        <dbReference type="ChEBI" id="CHEBI:140311"/>
    </reaction>
</comment>
<comment type="caution">
    <text evidence="12">The sequence shown here is derived from an EMBL/GenBank/DDBJ whole genome shotgun (WGS) entry which is preliminary data.</text>
</comment>
<proteinExistence type="inferred from homology"/>
<feature type="domain" description="Radical SAM core" evidence="11">
    <location>
        <begin position="21"/>
        <end position="302"/>
    </location>
</feature>
<evidence type="ECO:0000259" key="11">
    <source>
        <dbReference type="PROSITE" id="PS51918"/>
    </source>
</evidence>
<dbReference type="SUPFAM" id="SSF102114">
    <property type="entry name" value="Radical SAM enzymes"/>
    <property type="match status" value="1"/>
</dbReference>
<evidence type="ECO:0000256" key="9">
    <source>
        <dbReference type="ARBA" id="ARBA00047365"/>
    </source>
</evidence>
<dbReference type="EC" id="1.97.1.-" evidence="12"/>
<dbReference type="Gene3D" id="3.20.20.70">
    <property type="entry name" value="Aldolase class I"/>
    <property type="match status" value="1"/>
</dbReference>
<sequence length="311" mass="34072">MMDMDEVLKGLVGGIQRFSTSDGPGIRTTVFLKGCPLDCQWCHNPELISPKQQLMRSVTKCIGCGYCRDFCRQGAIKLGEEGFYVDRSLCNDCLDCVEACAAEAMNPAARWKTVQEVIDTVKRDSGFYEKSGGGMTISGGELLSQSRFAEALLDAAVEAGIGVALDTSGCGNGETLYRMAGKASYILYDMKGILPEIHKAYTGVDNRIILDNLRKLASDPEIRKKVIMRMPLVHDVNDTPEVIEATAAFYRETGLPEVTLLAYHELGISKCKGIGRMSHVFTAPSHERLQEIKACFQDAGMHVEILGEEIA</sequence>
<evidence type="ECO:0000256" key="4">
    <source>
        <dbReference type="ARBA" id="ARBA00022691"/>
    </source>
</evidence>
<dbReference type="PROSITE" id="PS01087">
    <property type="entry name" value="RADICAL_ACTIVATING"/>
    <property type="match status" value="1"/>
</dbReference>